<gene>
    <name evidence="1" type="ORF">B0A64_11670</name>
</gene>
<dbReference type="RefSeq" id="WP_089479700.1">
    <property type="nucleotide sequence ID" value="NZ_MUGS01000017.1"/>
</dbReference>
<comment type="caution">
    <text evidence="1">The sequence shown here is derived from an EMBL/GenBank/DDBJ whole genome shotgun (WGS) entry which is preliminary data.</text>
</comment>
<protein>
    <submittedName>
        <fullName evidence="1">Uncharacterized protein</fullName>
    </submittedName>
</protein>
<proteinExistence type="predicted"/>
<dbReference type="Proteomes" id="UP000214684">
    <property type="component" value="Unassembled WGS sequence"/>
</dbReference>
<name>A0A227PAB1_9FLAO</name>
<dbReference type="EMBL" id="MUGS01000017">
    <property type="protein sequence ID" value="OXG06188.1"/>
    <property type="molecule type" value="Genomic_DNA"/>
</dbReference>
<evidence type="ECO:0000313" key="2">
    <source>
        <dbReference type="Proteomes" id="UP000214684"/>
    </source>
</evidence>
<keyword evidence="2" id="KW-1185">Reference proteome</keyword>
<reference evidence="1 2" key="1">
    <citation type="submission" date="2016-11" db="EMBL/GenBank/DDBJ databases">
        <title>Whole genomes of Flavobacteriaceae.</title>
        <authorList>
            <person name="Stine C."/>
            <person name="Li C."/>
            <person name="Tadesse D."/>
        </authorList>
    </citation>
    <scope>NUCLEOTIDE SEQUENCE [LARGE SCALE GENOMIC DNA]</scope>
    <source>
        <strain evidence="1 2">DSM 24704</strain>
    </source>
</reference>
<sequence>MEIQHTKQVTDFLESMNRINKFKKLKQETGSDNSFSIPLKVSGYNELNIMVSDLLKASIVLMNKEARSLANFESDTDINIVTLLEIALQLLPDQEMEVLDDLHKICLHADKM</sequence>
<organism evidence="1 2">
    <name type="scientific">Flavobacterium araucananum</name>
    <dbReference type="NCBI Taxonomy" id="946678"/>
    <lineage>
        <taxon>Bacteria</taxon>
        <taxon>Pseudomonadati</taxon>
        <taxon>Bacteroidota</taxon>
        <taxon>Flavobacteriia</taxon>
        <taxon>Flavobacteriales</taxon>
        <taxon>Flavobacteriaceae</taxon>
        <taxon>Flavobacterium</taxon>
    </lineage>
</organism>
<dbReference type="OrthoDB" id="1358284at2"/>
<dbReference type="AlphaFoldDB" id="A0A227PAB1"/>
<evidence type="ECO:0000313" key="1">
    <source>
        <dbReference type="EMBL" id="OXG06188.1"/>
    </source>
</evidence>
<accession>A0A227PAB1</accession>